<dbReference type="PROSITE" id="PS51186">
    <property type="entry name" value="GNAT"/>
    <property type="match status" value="1"/>
</dbReference>
<evidence type="ECO:0000259" key="1">
    <source>
        <dbReference type="PROSITE" id="PS51186"/>
    </source>
</evidence>
<dbReference type="InterPro" id="IPR016181">
    <property type="entry name" value="Acyl_CoA_acyltransferase"/>
</dbReference>
<keyword evidence="3" id="KW-1185">Reference proteome</keyword>
<proteinExistence type="predicted"/>
<dbReference type="EMBL" id="JBHSMJ010000065">
    <property type="protein sequence ID" value="MFC5452840.1"/>
    <property type="molecule type" value="Genomic_DNA"/>
</dbReference>
<keyword evidence="2" id="KW-0012">Acyltransferase</keyword>
<dbReference type="Gene3D" id="3.40.630.30">
    <property type="match status" value="1"/>
</dbReference>
<evidence type="ECO:0000313" key="2">
    <source>
        <dbReference type="EMBL" id="MFC5452840.1"/>
    </source>
</evidence>
<dbReference type="SUPFAM" id="SSF55729">
    <property type="entry name" value="Acyl-CoA N-acyltransferases (Nat)"/>
    <property type="match status" value="1"/>
</dbReference>
<organism evidence="2 3">
    <name type="scientific">Paenibacillus aestuarii</name>
    <dbReference type="NCBI Taxonomy" id="516965"/>
    <lineage>
        <taxon>Bacteria</taxon>
        <taxon>Bacillati</taxon>
        <taxon>Bacillota</taxon>
        <taxon>Bacilli</taxon>
        <taxon>Bacillales</taxon>
        <taxon>Paenibacillaceae</taxon>
        <taxon>Paenibacillus</taxon>
    </lineage>
</organism>
<dbReference type="InterPro" id="IPR000182">
    <property type="entry name" value="GNAT_dom"/>
</dbReference>
<comment type="caution">
    <text evidence="2">The sequence shown here is derived from an EMBL/GenBank/DDBJ whole genome shotgun (WGS) entry which is preliminary data.</text>
</comment>
<dbReference type="GO" id="GO:0016746">
    <property type="term" value="F:acyltransferase activity"/>
    <property type="evidence" value="ECO:0007669"/>
    <property type="project" value="UniProtKB-KW"/>
</dbReference>
<feature type="domain" description="N-acetyltransferase" evidence="1">
    <location>
        <begin position="9"/>
        <end position="174"/>
    </location>
</feature>
<sequence length="174" mass="20132">MIADFDAEWHIRRLAHEDVPLVRALMLDVISRLPEPDHFAMDDEPYLHHHVEEQGEIFGAFLHDQLVAYSVLAFPGTSEKNLAREFGVPEEELPYVGVLDATVVHETARGRGLQRHFHEVREQRACERGCLYLYSTVHPDNRPSRLNLEAAGFVRQFTRLMYGGKLRHCYAKRL</sequence>
<dbReference type="RefSeq" id="WP_270879105.1">
    <property type="nucleotide sequence ID" value="NZ_JAQFVF010000023.1"/>
</dbReference>
<name>A0ABW0KHV2_9BACL</name>
<dbReference type="EC" id="2.3.-.-" evidence="2"/>
<keyword evidence="2" id="KW-0808">Transferase</keyword>
<reference evidence="3" key="1">
    <citation type="journal article" date="2019" name="Int. J. Syst. Evol. Microbiol.">
        <title>The Global Catalogue of Microorganisms (GCM) 10K type strain sequencing project: providing services to taxonomists for standard genome sequencing and annotation.</title>
        <authorList>
            <consortium name="The Broad Institute Genomics Platform"/>
            <consortium name="The Broad Institute Genome Sequencing Center for Infectious Disease"/>
            <person name="Wu L."/>
            <person name="Ma J."/>
        </authorList>
    </citation>
    <scope>NUCLEOTIDE SEQUENCE [LARGE SCALE GENOMIC DNA]</scope>
    <source>
        <strain evidence="3">KACC 11904</strain>
    </source>
</reference>
<dbReference type="Pfam" id="PF00583">
    <property type="entry name" value="Acetyltransf_1"/>
    <property type="match status" value="1"/>
</dbReference>
<gene>
    <name evidence="2" type="ORF">ACFPOG_32030</name>
</gene>
<dbReference type="Proteomes" id="UP001596044">
    <property type="component" value="Unassembled WGS sequence"/>
</dbReference>
<protein>
    <submittedName>
        <fullName evidence="2">GNAT family N-acetyltransferase</fullName>
        <ecNumber evidence="2">2.3.-.-</ecNumber>
    </submittedName>
</protein>
<evidence type="ECO:0000313" key="3">
    <source>
        <dbReference type="Proteomes" id="UP001596044"/>
    </source>
</evidence>
<accession>A0ABW0KHV2</accession>